<dbReference type="OrthoDB" id="2963168at2759"/>
<dbReference type="AlphaFoldDB" id="A0A2J5I4Z0"/>
<evidence type="ECO:0000313" key="1">
    <source>
        <dbReference type="EMBL" id="PLN84995.1"/>
    </source>
</evidence>
<reference evidence="2" key="1">
    <citation type="submission" date="2017-12" db="EMBL/GenBank/DDBJ databases">
        <authorList>
            <consortium name="DOE Joint Genome Institute"/>
            <person name="Mondo S.J."/>
            <person name="Kjaerbolling I."/>
            <person name="Vesth T.C."/>
            <person name="Frisvad J.C."/>
            <person name="Nybo J.L."/>
            <person name="Theobald S."/>
            <person name="Kuo A."/>
            <person name="Bowyer P."/>
            <person name="Matsuda Y."/>
            <person name="Lyhne E.K."/>
            <person name="Kogle M.E."/>
            <person name="Clum A."/>
            <person name="Lipzen A."/>
            <person name="Salamov A."/>
            <person name="Ngan C.Y."/>
            <person name="Daum C."/>
            <person name="Chiniquy J."/>
            <person name="Barry K."/>
            <person name="LaButti K."/>
            <person name="Haridas S."/>
            <person name="Simmons B.A."/>
            <person name="Magnuson J.K."/>
            <person name="Mortensen U.H."/>
            <person name="Larsen T.O."/>
            <person name="Grigoriev I.V."/>
            <person name="Baker S.E."/>
            <person name="Andersen M.R."/>
            <person name="Nordberg H.P."/>
            <person name="Cantor M.N."/>
            <person name="Hua S.X."/>
        </authorList>
    </citation>
    <scope>NUCLEOTIDE SEQUENCE [LARGE SCALE GENOMIC DNA]</scope>
    <source>
        <strain evidence="2">IBT 19404</strain>
    </source>
</reference>
<dbReference type="Gene3D" id="3.90.640.10">
    <property type="entry name" value="Actin, Chain A, domain 4"/>
    <property type="match status" value="1"/>
</dbReference>
<proteinExistence type="predicted"/>
<dbReference type="CDD" id="cd10170">
    <property type="entry name" value="ASKHA_NBD_HSP70"/>
    <property type="match status" value="1"/>
</dbReference>
<dbReference type="Proteomes" id="UP000235023">
    <property type="component" value="Unassembled WGS sequence"/>
</dbReference>
<sequence>MDTSEGPSRSSSIPCSTPGRIIIGVDFGTTGTGISVILVEGQDGTTCSGCVTQWLSGANQPKVPSRIAYARNNPSFSMPSSCWGFEIQPNMNACSWTKLLLDHKAELAEFDDEVLRAAVSLGMFHPANYLQHVLNFAWRTIRQELGVALDRLPINLLFTVPAMWFQKSRILSNQAVTRAWRDKRPQDTITLMSEPEAAAEAVYKLHRSELQVGDGVLICDCGGGTVDISTYLITDCDQFSLSRIASVQGGKCGGTAIDSRLYELLSKRLPSAFKYLNYLIAPGSKFSCTFEGVKQVFGGDEGKDIFRLPLDLRRGQRACTLPYFDPARKELILSREDVQNLFDPVIAKIISLINSQIMAAGKEYGSPVINVASKNISRRRWRVTTWSTGRRSSSVEESSALWTWDSSATPPWV</sequence>
<dbReference type="InterPro" id="IPR043129">
    <property type="entry name" value="ATPase_NBD"/>
</dbReference>
<dbReference type="SUPFAM" id="SSF53067">
    <property type="entry name" value="Actin-like ATPase domain"/>
    <property type="match status" value="2"/>
</dbReference>
<evidence type="ECO:0008006" key="3">
    <source>
        <dbReference type="Google" id="ProtNLM"/>
    </source>
</evidence>
<dbReference type="PANTHER" id="PTHR14187">
    <property type="entry name" value="ALPHA KINASE/ELONGATION FACTOR 2 KINASE"/>
    <property type="match status" value="1"/>
</dbReference>
<gene>
    <name evidence="1" type="ORF">BDW42DRAFT_198860</name>
</gene>
<dbReference type="EMBL" id="KZ559507">
    <property type="protein sequence ID" value="PLN84995.1"/>
    <property type="molecule type" value="Genomic_DNA"/>
</dbReference>
<dbReference type="PANTHER" id="PTHR14187:SF81">
    <property type="entry name" value="HSP70 FAMILY PROTEIN (AFU_ORTHOLOGUE AFUA_4G14040)"/>
    <property type="match status" value="1"/>
</dbReference>
<name>A0A2J5I4Z0_9EURO</name>
<protein>
    <recommendedName>
        <fullName evidence="3">Actin-like ATPase domain-containing protein</fullName>
    </recommendedName>
</protein>
<evidence type="ECO:0000313" key="2">
    <source>
        <dbReference type="Proteomes" id="UP000235023"/>
    </source>
</evidence>
<dbReference type="Gene3D" id="3.30.420.40">
    <property type="match status" value="2"/>
</dbReference>
<organism evidence="1 2">
    <name type="scientific">Aspergillus taichungensis</name>
    <dbReference type="NCBI Taxonomy" id="482145"/>
    <lineage>
        <taxon>Eukaryota</taxon>
        <taxon>Fungi</taxon>
        <taxon>Dikarya</taxon>
        <taxon>Ascomycota</taxon>
        <taxon>Pezizomycotina</taxon>
        <taxon>Eurotiomycetes</taxon>
        <taxon>Eurotiomycetidae</taxon>
        <taxon>Eurotiales</taxon>
        <taxon>Aspergillaceae</taxon>
        <taxon>Aspergillus</taxon>
        <taxon>Aspergillus subgen. Circumdati</taxon>
    </lineage>
</organism>
<keyword evidence="2" id="KW-1185">Reference proteome</keyword>
<accession>A0A2J5I4Z0</accession>